<accession>A0A8J7DI55</accession>
<feature type="transmembrane region" description="Helical" evidence="9">
    <location>
        <begin position="449"/>
        <end position="474"/>
    </location>
</feature>
<feature type="domain" description="Protein kinase" evidence="10">
    <location>
        <begin position="12"/>
        <end position="329"/>
    </location>
</feature>
<keyword evidence="9" id="KW-0472">Membrane</keyword>
<keyword evidence="4" id="KW-0547">Nucleotide-binding</keyword>
<evidence type="ECO:0000313" key="11">
    <source>
        <dbReference type="EMBL" id="MBE9025349.1"/>
    </source>
</evidence>
<reference evidence="11" key="1">
    <citation type="submission" date="2020-10" db="EMBL/GenBank/DDBJ databases">
        <authorList>
            <person name="Castelo-Branco R."/>
            <person name="Eusebio N."/>
            <person name="Adriana R."/>
            <person name="Vieira A."/>
            <person name="Brugerolle De Fraissinette N."/>
            <person name="Rezende De Castro R."/>
            <person name="Schneider M.P."/>
            <person name="Vasconcelos V."/>
            <person name="Leao P.N."/>
        </authorList>
    </citation>
    <scope>NUCLEOTIDE SEQUENCE</scope>
    <source>
        <strain evidence="11">LEGE 12446</strain>
    </source>
</reference>
<keyword evidence="6" id="KW-0067">ATP-binding</keyword>
<dbReference type="GO" id="GO:0005524">
    <property type="term" value="F:ATP binding"/>
    <property type="evidence" value="ECO:0007669"/>
    <property type="project" value="UniProtKB-KW"/>
</dbReference>
<evidence type="ECO:0000256" key="5">
    <source>
        <dbReference type="ARBA" id="ARBA00022777"/>
    </source>
</evidence>
<dbReference type="GO" id="GO:0004674">
    <property type="term" value="F:protein serine/threonine kinase activity"/>
    <property type="evidence" value="ECO:0007669"/>
    <property type="project" value="UniProtKB-KW"/>
</dbReference>
<keyword evidence="5 11" id="KW-0418">Kinase</keyword>
<comment type="caution">
    <text evidence="11">The sequence shown here is derived from an EMBL/GenBank/DDBJ whole genome shotgun (WGS) entry which is preliminary data.</text>
</comment>
<feature type="transmembrane region" description="Helical" evidence="9">
    <location>
        <begin position="591"/>
        <end position="610"/>
    </location>
</feature>
<dbReference type="RefSeq" id="WP_193920306.1">
    <property type="nucleotide sequence ID" value="NZ_JADEXS020000001.1"/>
</dbReference>
<dbReference type="Pfam" id="PF00069">
    <property type="entry name" value="Pkinase"/>
    <property type="match status" value="1"/>
</dbReference>
<comment type="catalytic activity">
    <reaction evidence="8">
        <text>L-seryl-[protein] + ATP = O-phospho-L-seryl-[protein] + ADP + H(+)</text>
        <dbReference type="Rhea" id="RHEA:17989"/>
        <dbReference type="Rhea" id="RHEA-COMP:9863"/>
        <dbReference type="Rhea" id="RHEA-COMP:11604"/>
        <dbReference type="ChEBI" id="CHEBI:15378"/>
        <dbReference type="ChEBI" id="CHEBI:29999"/>
        <dbReference type="ChEBI" id="CHEBI:30616"/>
        <dbReference type="ChEBI" id="CHEBI:83421"/>
        <dbReference type="ChEBI" id="CHEBI:456216"/>
        <dbReference type="EC" id="2.7.11.1"/>
    </reaction>
</comment>
<gene>
    <name evidence="11" type="ORF">IQ276_23880</name>
</gene>
<keyword evidence="9" id="KW-1133">Transmembrane helix</keyword>
<evidence type="ECO:0000313" key="12">
    <source>
        <dbReference type="Proteomes" id="UP000622533"/>
    </source>
</evidence>
<comment type="catalytic activity">
    <reaction evidence="7">
        <text>L-threonyl-[protein] + ATP = O-phospho-L-threonyl-[protein] + ADP + H(+)</text>
        <dbReference type="Rhea" id="RHEA:46608"/>
        <dbReference type="Rhea" id="RHEA-COMP:11060"/>
        <dbReference type="Rhea" id="RHEA-COMP:11605"/>
        <dbReference type="ChEBI" id="CHEBI:15378"/>
        <dbReference type="ChEBI" id="CHEBI:30013"/>
        <dbReference type="ChEBI" id="CHEBI:30616"/>
        <dbReference type="ChEBI" id="CHEBI:61977"/>
        <dbReference type="ChEBI" id="CHEBI:456216"/>
        <dbReference type="EC" id="2.7.11.1"/>
    </reaction>
</comment>
<evidence type="ECO:0000256" key="3">
    <source>
        <dbReference type="ARBA" id="ARBA00022679"/>
    </source>
</evidence>
<keyword evidence="2" id="KW-0723">Serine/threonine-protein kinase</keyword>
<dbReference type="CDD" id="cd14014">
    <property type="entry name" value="STKc_PknB_like"/>
    <property type="match status" value="1"/>
</dbReference>
<protein>
    <recommendedName>
        <fullName evidence="1">non-specific serine/threonine protein kinase</fullName>
        <ecNumber evidence="1">2.7.11.1</ecNumber>
    </recommendedName>
</protein>
<dbReference type="PROSITE" id="PS50011">
    <property type="entry name" value="PROTEIN_KINASE_DOM"/>
    <property type="match status" value="1"/>
</dbReference>
<keyword evidence="12" id="KW-1185">Reference proteome</keyword>
<dbReference type="PANTHER" id="PTHR24363">
    <property type="entry name" value="SERINE/THREONINE PROTEIN KINASE"/>
    <property type="match status" value="1"/>
</dbReference>
<evidence type="ECO:0000256" key="8">
    <source>
        <dbReference type="ARBA" id="ARBA00048679"/>
    </source>
</evidence>
<dbReference type="PANTHER" id="PTHR24363:SF0">
    <property type="entry name" value="SERINE_THREONINE KINASE LIKE DOMAIN CONTAINING 1"/>
    <property type="match status" value="1"/>
</dbReference>
<sequence>MNTKPDYSKYGYKISHELGRNQQGGRITWLASSMTTDNQVVIKQYSFAQIDSNWSDFKAHQREIEILQELNHSRIPKYLGAFPTLNGFCLVQEYIDAPSLAVPRTFEPEDIKQIAIQVLEILAYLQCRIPCIIHRDIKPENILVDAELNVYLIDFGFARIGSQEVSSSSVFVGTPGFIPPEQLLKPTTATDLYALGVTLICLLTGTKSTQIQNIIDEDDPSQIRFRHLLPKLSLRFLDWLEMMVQPKLKNRFANAQQALNALILLDVTRCPQVEFSHQIKDFIAIRLGEKIRESITIENVIPNTVLKGHWEVAPHPHDPPHEVNSHPWIRITPKKVAGNHTKCDIEVDTSQLMADKLYKRQLLLHTNAYPAIHTLTVKVQTALIPIEKRESKSYASLIWAFLTGEILAFALIGIIPWIVATLASHNIGLLPIEYTGSGSKTFIESGSGAFIFGTVAAILGAVLGVLIGGIDHFLQKKYDSWKDITGVMFGGAMILGVLGIIIGGVYGTIFDSNRPSDLVSIILKSLWGIVWGGFFASIVGGIAGAIIGFPTSFLMWAVLKIVNDWLSLLAAAFGISVGLGFVMSFLNPSTIVALGITGIPFLYTLVYAPIQHQKLITKYRNSEKKLIEP</sequence>
<evidence type="ECO:0000256" key="1">
    <source>
        <dbReference type="ARBA" id="ARBA00012513"/>
    </source>
</evidence>
<feature type="transmembrane region" description="Helical" evidence="9">
    <location>
        <begin position="529"/>
        <end position="558"/>
    </location>
</feature>
<evidence type="ECO:0000256" key="4">
    <source>
        <dbReference type="ARBA" id="ARBA00022741"/>
    </source>
</evidence>
<proteinExistence type="predicted"/>
<evidence type="ECO:0000256" key="7">
    <source>
        <dbReference type="ARBA" id="ARBA00047899"/>
    </source>
</evidence>
<keyword evidence="9" id="KW-0812">Transmembrane</keyword>
<dbReference type="EC" id="2.7.11.1" evidence="1"/>
<evidence type="ECO:0000256" key="2">
    <source>
        <dbReference type="ARBA" id="ARBA00022527"/>
    </source>
</evidence>
<dbReference type="PROSITE" id="PS00108">
    <property type="entry name" value="PROTEIN_KINASE_ST"/>
    <property type="match status" value="1"/>
</dbReference>
<feature type="transmembrane region" description="Helical" evidence="9">
    <location>
        <begin position="565"/>
        <end position="585"/>
    </location>
</feature>
<dbReference type="EMBL" id="JADEXS010000400">
    <property type="protein sequence ID" value="MBE9025349.1"/>
    <property type="molecule type" value="Genomic_DNA"/>
</dbReference>
<organism evidence="11 12">
    <name type="scientific">Desmonostoc muscorum LEGE 12446</name>
    <dbReference type="NCBI Taxonomy" id="1828758"/>
    <lineage>
        <taxon>Bacteria</taxon>
        <taxon>Bacillati</taxon>
        <taxon>Cyanobacteriota</taxon>
        <taxon>Cyanophyceae</taxon>
        <taxon>Nostocales</taxon>
        <taxon>Nostocaceae</taxon>
        <taxon>Desmonostoc</taxon>
    </lineage>
</organism>
<evidence type="ECO:0000256" key="9">
    <source>
        <dbReference type="SAM" id="Phobius"/>
    </source>
</evidence>
<keyword evidence="3" id="KW-0808">Transferase</keyword>
<dbReference type="InterPro" id="IPR008271">
    <property type="entry name" value="Ser/Thr_kinase_AS"/>
</dbReference>
<dbReference type="SUPFAM" id="SSF56112">
    <property type="entry name" value="Protein kinase-like (PK-like)"/>
    <property type="match status" value="1"/>
</dbReference>
<dbReference type="InterPro" id="IPR011009">
    <property type="entry name" value="Kinase-like_dom_sf"/>
</dbReference>
<evidence type="ECO:0000256" key="6">
    <source>
        <dbReference type="ARBA" id="ARBA00022840"/>
    </source>
</evidence>
<dbReference type="SMART" id="SM00220">
    <property type="entry name" value="S_TKc"/>
    <property type="match status" value="1"/>
</dbReference>
<feature type="transmembrane region" description="Helical" evidence="9">
    <location>
        <begin position="397"/>
        <end position="419"/>
    </location>
</feature>
<dbReference type="Gene3D" id="1.10.510.10">
    <property type="entry name" value="Transferase(Phosphotransferase) domain 1"/>
    <property type="match status" value="1"/>
</dbReference>
<dbReference type="AlphaFoldDB" id="A0A8J7DI55"/>
<name>A0A8J7DI55_DESMC</name>
<dbReference type="InterPro" id="IPR000719">
    <property type="entry name" value="Prot_kinase_dom"/>
</dbReference>
<evidence type="ECO:0000259" key="10">
    <source>
        <dbReference type="PROSITE" id="PS50011"/>
    </source>
</evidence>
<feature type="transmembrane region" description="Helical" evidence="9">
    <location>
        <begin position="486"/>
        <end position="509"/>
    </location>
</feature>
<dbReference type="Proteomes" id="UP000622533">
    <property type="component" value="Unassembled WGS sequence"/>
</dbReference>